<comment type="caution">
    <text evidence="1">The sequence shown here is derived from an EMBL/GenBank/DDBJ whole genome shotgun (WGS) entry which is preliminary data.</text>
</comment>
<organism evidence="1">
    <name type="scientific">bioreactor metagenome</name>
    <dbReference type="NCBI Taxonomy" id="1076179"/>
    <lineage>
        <taxon>unclassified sequences</taxon>
        <taxon>metagenomes</taxon>
        <taxon>ecological metagenomes</taxon>
    </lineage>
</organism>
<gene>
    <name evidence="1" type="ORF">SDC9_194628</name>
</gene>
<protein>
    <submittedName>
        <fullName evidence="1">Uncharacterized protein</fullName>
    </submittedName>
</protein>
<sequence>MKNKPTNYLLPVHLGETALEIDGTTFLVESRYLGEDSIFRLLGKLMLDDLEPDDYAPDNSDKKAAG</sequence>
<dbReference type="EMBL" id="VSSQ01108183">
    <property type="protein sequence ID" value="MPN47028.1"/>
    <property type="molecule type" value="Genomic_DNA"/>
</dbReference>
<name>A0A645I6Z4_9ZZZZ</name>
<proteinExistence type="predicted"/>
<dbReference type="AlphaFoldDB" id="A0A645I6Z4"/>
<accession>A0A645I6Z4</accession>
<evidence type="ECO:0000313" key="1">
    <source>
        <dbReference type="EMBL" id="MPN47028.1"/>
    </source>
</evidence>
<reference evidence="1" key="1">
    <citation type="submission" date="2019-08" db="EMBL/GenBank/DDBJ databases">
        <authorList>
            <person name="Kucharzyk K."/>
            <person name="Murdoch R.W."/>
            <person name="Higgins S."/>
            <person name="Loffler F."/>
        </authorList>
    </citation>
    <scope>NUCLEOTIDE SEQUENCE</scope>
</reference>